<protein>
    <recommendedName>
        <fullName evidence="5">Carbohydrate binding domain-containing protein</fullName>
    </recommendedName>
</protein>
<dbReference type="EMBL" id="FNGP01000001">
    <property type="protein sequence ID" value="SDL12623.1"/>
    <property type="molecule type" value="Genomic_DNA"/>
</dbReference>
<evidence type="ECO:0000256" key="1">
    <source>
        <dbReference type="SAM" id="MobiDB-lite"/>
    </source>
</evidence>
<dbReference type="Gene3D" id="2.60.120.260">
    <property type="entry name" value="Galactose-binding domain-like"/>
    <property type="match status" value="1"/>
</dbReference>
<feature type="region of interest" description="Disordered" evidence="1">
    <location>
        <begin position="60"/>
        <end position="80"/>
    </location>
</feature>
<dbReference type="InterPro" id="IPR011043">
    <property type="entry name" value="Gal_Oxase/kelch_b-propeller"/>
</dbReference>
<dbReference type="Proteomes" id="UP000199475">
    <property type="component" value="Unassembled WGS sequence"/>
</dbReference>
<gene>
    <name evidence="3" type="ORF">SAMN04488242_0329</name>
</gene>
<dbReference type="STRING" id="686624.SAMN04488242_0329"/>
<dbReference type="AlphaFoldDB" id="A0A1G9HJE5"/>
<dbReference type="InterPro" id="IPR011044">
    <property type="entry name" value="Quino_amine_DH_bsu"/>
</dbReference>
<keyword evidence="4" id="KW-1185">Reference proteome</keyword>
<evidence type="ECO:0000313" key="4">
    <source>
        <dbReference type="Proteomes" id="UP000199475"/>
    </source>
</evidence>
<organism evidence="3 4">
    <name type="scientific">Tessaracoccus oleiagri</name>
    <dbReference type="NCBI Taxonomy" id="686624"/>
    <lineage>
        <taxon>Bacteria</taxon>
        <taxon>Bacillati</taxon>
        <taxon>Actinomycetota</taxon>
        <taxon>Actinomycetes</taxon>
        <taxon>Propionibacteriales</taxon>
        <taxon>Propionibacteriaceae</taxon>
        <taxon>Tessaracoccus</taxon>
    </lineage>
</organism>
<evidence type="ECO:0000313" key="3">
    <source>
        <dbReference type="EMBL" id="SDL12623.1"/>
    </source>
</evidence>
<feature type="signal peptide" evidence="2">
    <location>
        <begin position="1"/>
        <end position="34"/>
    </location>
</feature>
<accession>A0A1G9HJE5</accession>
<name>A0A1G9HJE5_9ACTN</name>
<dbReference type="SUPFAM" id="SSF50965">
    <property type="entry name" value="Galactose oxidase, central domain"/>
    <property type="match status" value="1"/>
</dbReference>
<feature type="compositionally biased region" description="Polar residues" evidence="1">
    <location>
        <begin position="71"/>
        <end position="80"/>
    </location>
</feature>
<proteinExistence type="predicted"/>
<dbReference type="SUPFAM" id="SSF50969">
    <property type="entry name" value="YVTN repeat-like/Quinoprotein amine dehydrogenase"/>
    <property type="match status" value="1"/>
</dbReference>
<evidence type="ECO:0000256" key="2">
    <source>
        <dbReference type="SAM" id="SignalP"/>
    </source>
</evidence>
<reference evidence="3 4" key="1">
    <citation type="submission" date="2016-10" db="EMBL/GenBank/DDBJ databases">
        <authorList>
            <person name="de Groot N.N."/>
        </authorList>
    </citation>
    <scope>NUCLEOTIDE SEQUENCE [LARGE SCALE GENOMIC DNA]</scope>
    <source>
        <strain evidence="3 4">CGMCC 1.9159</strain>
    </source>
</reference>
<evidence type="ECO:0008006" key="5">
    <source>
        <dbReference type="Google" id="ProtNLM"/>
    </source>
</evidence>
<dbReference type="SUPFAM" id="SSF63829">
    <property type="entry name" value="Calcium-dependent phosphotriesterase"/>
    <property type="match status" value="1"/>
</dbReference>
<keyword evidence="2" id="KW-0732">Signal</keyword>
<sequence>MPHQDPSPTRRAAKTFTLFALAATLAAVHLPAHAAPAPRIQQGDLLIQNHSFEEGLAGWTQTNGRGGPASKQCTSAVSTGSDGATDLQTAVQFEGAPPCVTSGLLSSPVDAVAGEAYTVFADASGSGKVSLGLRFLDEAGAVVESTHSERMGTAGEFVEFTATAPAGTTAVAVEIGAQKQVRVDDVRITAPYTNLGPQITRRGTFLAMAAGYDENDRAVTFAVATGNAHQPAVLVVTDILTQEVTQTVDLVGATGSWTIEQAPDGTVYVGTYQRHGLYAWTPGDEESRFVGTLPLSGSGMVYGLSSSPDGTIYGGGWGEPANGYEGAQLWSYHPDSGFSKFGPTLTTSAYYTRAVAYEEESDSVWAGVGTRPGLWGCEAETEECTDFSALLGEMILGSTWVYGLTAGDGYVQVWGGDSNSTGNDALVILKVGRDDAGDLTAEKVAEIPGVIFNGSSPVIDGKVYYAKANTSPEIPLYSYDVETGVEEVINDAPAGIFARQWEAIDLRDPAWPGESVVGWNSGAWLAAYNPESGNFFRTLVEDIPMMSTGLISLTAGPEGRIWSSGYLTGGLGVVTPMRDDRQATYVVGGQAEYMTTYGDRVYQGVYPAGQIQSFTPDSIYDGARPRVDCTIGQDQNRPYALLGHGDRVYYGSQAGYGHDMGAFGWLDLETGECTTMSEEVGHHSINALTASGDKVFGGSNIYYAWDGLPVDSEGYLLVFDEATGELDKLALPVDGLRSVNALTTDADGTVWAYAEGWLLALDPETLEWIQAEEILPEWKPGERISGSHASMALHPDGRIYGQVAHEGVFTFDPAAVKETGSAGSSLQVLYEGNTLWLTIDEYGNLWTIHDSTQLLRINPRATVA</sequence>
<feature type="chain" id="PRO_5011793165" description="Carbohydrate binding domain-containing protein" evidence="2">
    <location>
        <begin position="35"/>
        <end position="864"/>
    </location>
</feature>